<gene>
    <name evidence="1" type="ORF">EVAR_75873_1</name>
</gene>
<comment type="caution">
    <text evidence="1">The sequence shown here is derived from an EMBL/GenBank/DDBJ whole genome shotgun (WGS) entry which is preliminary data.</text>
</comment>
<proteinExistence type="predicted"/>
<dbReference type="AlphaFoldDB" id="A0A4C1TGA0"/>
<sequence length="214" mass="25399">MWATTGPRAPSSPRAGGGVDYQRVRQQTSNPLMFDDSKSFLHFAYINGWMARISVQFYLSYRDHRLVRATLTLIKTNKNRKHFKAQIKIPKSEDEIKTYLSCLETHIDNMNEEPINFQEYYNILEIAITESLRIENSTESKKFKFSVNTNTKKLIEIRTELINMDNKTRAMKNELSKLYKEVRISIKKDYKKHRKNTITHNLERYRSRKRGLKE</sequence>
<accession>A0A4C1TGA0</accession>
<reference evidence="1 2" key="1">
    <citation type="journal article" date="2019" name="Commun. Biol.">
        <title>The bagworm genome reveals a unique fibroin gene that provides high tensile strength.</title>
        <authorList>
            <person name="Kono N."/>
            <person name="Nakamura H."/>
            <person name="Ohtoshi R."/>
            <person name="Tomita M."/>
            <person name="Numata K."/>
            <person name="Arakawa K."/>
        </authorList>
    </citation>
    <scope>NUCLEOTIDE SEQUENCE [LARGE SCALE GENOMIC DNA]</scope>
</reference>
<dbReference type="OrthoDB" id="410104at2759"/>
<dbReference type="Proteomes" id="UP000299102">
    <property type="component" value="Unassembled WGS sequence"/>
</dbReference>
<protein>
    <submittedName>
        <fullName evidence="1">Uncharacterized protein</fullName>
    </submittedName>
</protein>
<organism evidence="1 2">
    <name type="scientific">Eumeta variegata</name>
    <name type="common">Bagworm moth</name>
    <name type="synonym">Eumeta japonica</name>
    <dbReference type="NCBI Taxonomy" id="151549"/>
    <lineage>
        <taxon>Eukaryota</taxon>
        <taxon>Metazoa</taxon>
        <taxon>Ecdysozoa</taxon>
        <taxon>Arthropoda</taxon>
        <taxon>Hexapoda</taxon>
        <taxon>Insecta</taxon>
        <taxon>Pterygota</taxon>
        <taxon>Neoptera</taxon>
        <taxon>Endopterygota</taxon>
        <taxon>Lepidoptera</taxon>
        <taxon>Glossata</taxon>
        <taxon>Ditrysia</taxon>
        <taxon>Tineoidea</taxon>
        <taxon>Psychidae</taxon>
        <taxon>Oiketicinae</taxon>
        <taxon>Eumeta</taxon>
    </lineage>
</organism>
<dbReference type="EMBL" id="BGZK01000051">
    <property type="protein sequence ID" value="GBP12468.1"/>
    <property type="molecule type" value="Genomic_DNA"/>
</dbReference>
<name>A0A4C1TGA0_EUMVA</name>
<keyword evidence="2" id="KW-1185">Reference proteome</keyword>
<evidence type="ECO:0000313" key="1">
    <source>
        <dbReference type="EMBL" id="GBP12468.1"/>
    </source>
</evidence>
<evidence type="ECO:0000313" key="2">
    <source>
        <dbReference type="Proteomes" id="UP000299102"/>
    </source>
</evidence>